<dbReference type="NCBIfam" id="TIGR03243">
    <property type="entry name" value="arg_catab_AOST"/>
    <property type="match status" value="1"/>
</dbReference>
<dbReference type="Gene3D" id="3.40.630.30">
    <property type="match status" value="1"/>
</dbReference>
<protein>
    <recommendedName>
        <fullName evidence="4">Arginine N-succinyltransferase</fullName>
        <ecNumber evidence="4">2.3.1.109</ecNumber>
    </recommendedName>
</protein>
<dbReference type="STRING" id="1002526.SAMN05216578_103103"/>
<evidence type="ECO:0000256" key="4">
    <source>
        <dbReference type="NCBIfam" id="TIGR03244"/>
    </source>
</evidence>
<dbReference type="SUPFAM" id="SSF55729">
    <property type="entry name" value="Acyl-CoA N-acyltransferases (Nat)"/>
    <property type="match status" value="1"/>
</dbReference>
<evidence type="ECO:0000313" key="5">
    <source>
        <dbReference type="EMBL" id="SFQ75617.1"/>
    </source>
</evidence>
<name>A0A1I6B4A2_9GAMM</name>
<evidence type="ECO:0000313" key="6">
    <source>
        <dbReference type="Proteomes" id="UP000242815"/>
    </source>
</evidence>
<dbReference type="EMBL" id="FOYD01000003">
    <property type="protein sequence ID" value="SFQ75617.1"/>
    <property type="molecule type" value="Genomic_DNA"/>
</dbReference>
<keyword evidence="1" id="KW-0056">Arginine metabolism</keyword>
<dbReference type="GO" id="GO:0008791">
    <property type="term" value="F:arginine N-succinyltransferase activity"/>
    <property type="evidence" value="ECO:0007669"/>
    <property type="project" value="UniProtKB-UniRule"/>
</dbReference>
<organism evidence="5 6">
    <name type="scientific">Halopseudomonas formosensis</name>
    <dbReference type="NCBI Taxonomy" id="1002526"/>
    <lineage>
        <taxon>Bacteria</taxon>
        <taxon>Pseudomonadati</taxon>
        <taxon>Pseudomonadota</taxon>
        <taxon>Gammaproteobacteria</taxon>
        <taxon>Pseudomonadales</taxon>
        <taxon>Pseudomonadaceae</taxon>
        <taxon>Halopseudomonas</taxon>
    </lineage>
</organism>
<accession>A0A1I6B4A2</accession>
<dbReference type="InterPro" id="IPR007041">
    <property type="entry name" value="Arg_succinylTrfase_AstA/AruG"/>
</dbReference>
<dbReference type="NCBIfam" id="TIGR03244">
    <property type="entry name" value="arg_catab_AstA"/>
    <property type="match status" value="1"/>
</dbReference>
<dbReference type="RefSeq" id="WP_090537936.1">
    <property type="nucleotide sequence ID" value="NZ_FOYD01000003.1"/>
</dbReference>
<dbReference type="OrthoDB" id="21121at2"/>
<proteinExistence type="predicted"/>
<evidence type="ECO:0000256" key="1">
    <source>
        <dbReference type="ARBA" id="ARBA00022503"/>
    </source>
</evidence>
<dbReference type="InterPro" id="IPR017650">
    <property type="entry name" value="Arginine_N-succinylTrfase"/>
</dbReference>
<dbReference type="GO" id="GO:0006527">
    <property type="term" value="P:L-arginine catabolic process"/>
    <property type="evidence" value="ECO:0007669"/>
    <property type="project" value="UniProtKB-UniRule"/>
</dbReference>
<keyword evidence="2 5" id="KW-0808">Transferase</keyword>
<dbReference type="PANTHER" id="PTHR30420">
    <property type="entry name" value="N-SUCCINYLARGININE DIHYDROLASE"/>
    <property type="match status" value="1"/>
</dbReference>
<gene>
    <name evidence="5" type="ORF">SAMN05216578_103103</name>
</gene>
<dbReference type="PANTHER" id="PTHR30420:SF1">
    <property type="entry name" value="ARGININE N-SUCCINYLTRANSFERASE"/>
    <property type="match status" value="1"/>
</dbReference>
<reference evidence="5 6" key="1">
    <citation type="submission" date="2016-10" db="EMBL/GenBank/DDBJ databases">
        <authorList>
            <person name="de Groot N.N."/>
        </authorList>
    </citation>
    <scope>NUCLEOTIDE SEQUENCE [LARGE SCALE GENOMIC DNA]</scope>
    <source>
        <strain evidence="5 6">JCM 18415</strain>
    </source>
</reference>
<evidence type="ECO:0000256" key="3">
    <source>
        <dbReference type="ARBA" id="ARBA00023315"/>
    </source>
</evidence>
<dbReference type="EC" id="2.3.1.109" evidence="4"/>
<dbReference type="Proteomes" id="UP000242815">
    <property type="component" value="Unassembled WGS sequence"/>
</dbReference>
<keyword evidence="3" id="KW-0012">Acyltransferase</keyword>
<evidence type="ECO:0000256" key="2">
    <source>
        <dbReference type="ARBA" id="ARBA00022679"/>
    </source>
</evidence>
<dbReference type="Pfam" id="PF04958">
    <property type="entry name" value="AstA"/>
    <property type="match status" value="1"/>
</dbReference>
<dbReference type="InterPro" id="IPR016181">
    <property type="entry name" value="Acyl_CoA_acyltransferase"/>
</dbReference>
<dbReference type="AlphaFoldDB" id="A0A1I6B4A2"/>
<sequence>MLVRAATVADLPALLQLALEAGSGLTSLPASEERLERRLQTVEASFAGTLPMADADYLFVLEDASGQVIGTSGVLAAAGLREPWYSYRRGLTVTASRELNVYRQQPTLFLTNDLTGASALCSLFLSPPYRHSLNGRLLSRARFIHMAEFAADFAPRVIAEMRGLSDAEGRSPFWDSLGRHFFRMDFARADYLTGTGSKSFIAEMMPKFPLYACFLSEAARAAMGRVHPDSEPALVMLLEEGLQDQGYIDIFDGGVTIEAPFNHIRSIRDSQTLLLAIGTPGDEAQTYLIHNRGRADCRITAAPGRLAAGTLVVAAETAERLRLRAGTPVRAVPLLGGVADVDPYAGPVAG</sequence>